<feature type="transmembrane region" description="Helical" evidence="1">
    <location>
        <begin position="292"/>
        <end position="313"/>
    </location>
</feature>
<dbReference type="Proteomes" id="UP000594800">
    <property type="component" value="Chromosome"/>
</dbReference>
<feature type="transmembrane region" description="Helical" evidence="1">
    <location>
        <begin position="264"/>
        <end position="286"/>
    </location>
</feature>
<dbReference type="AlphaFoldDB" id="A0A7S9LUY7"/>
<accession>A0A7S9LUY7</accession>
<reference evidence="2 3" key="1">
    <citation type="submission" date="2020-11" db="EMBL/GenBank/DDBJ databases">
        <title>Description of Pontivivens ytuae sp. nov. isolated from deep sea sediment of Mariana Trench.</title>
        <authorList>
            <person name="Wang Z."/>
            <person name="Sun Q.-L."/>
            <person name="Xu X.-D."/>
            <person name="Tang Y.-Z."/>
            <person name="Zhang J."/>
        </authorList>
    </citation>
    <scope>NUCLEOTIDE SEQUENCE [LARGE SCALE GENOMIC DNA]</scope>
    <source>
        <strain evidence="2 3">MT2928</strain>
    </source>
</reference>
<keyword evidence="1" id="KW-1133">Transmembrane helix</keyword>
<feature type="transmembrane region" description="Helical" evidence="1">
    <location>
        <begin position="179"/>
        <end position="203"/>
    </location>
</feature>
<keyword evidence="1" id="KW-0812">Transmembrane</keyword>
<protein>
    <submittedName>
        <fullName evidence="2">Translation-associated GTPase</fullName>
    </submittedName>
</protein>
<keyword evidence="1" id="KW-0472">Membrane</keyword>
<proteinExistence type="predicted"/>
<feature type="transmembrane region" description="Helical" evidence="1">
    <location>
        <begin position="65"/>
        <end position="87"/>
    </location>
</feature>
<dbReference type="RefSeq" id="WP_196104895.1">
    <property type="nucleotide sequence ID" value="NZ_CP064942.1"/>
</dbReference>
<organism evidence="2 3">
    <name type="scientific">Pontivivens ytuae</name>
    <dbReference type="NCBI Taxonomy" id="2789856"/>
    <lineage>
        <taxon>Bacteria</taxon>
        <taxon>Pseudomonadati</taxon>
        <taxon>Pseudomonadota</taxon>
        <taxon>Alphaproteobacteria</taxon>
        <taxon>Rhodobacterales</taxon>
        <taxon>Paracoccaceae</taxon>
        <taxon>Pontivivens</taxon>
    </lineage>
</organism>
<feature type="transmembrane region" description="Helical" evidence="1">
    <location>
        <begin position="33"/>
        <end position="53"/>
    </location>
</feature>
<gene>
    <name evidence="2" type="ORF">I0K15_07870</name>
</gene>
<feature type="transmembrane region" description="Helical" evidence="1">
    <location>
        <begin position="124"/>
        <end position="142"/>
    </location>
</feature>
<sequence>MPGAILVVGAALVSWSILLVVSRIILVNLALDPWLFTFIQMMAGGLFLMLASGRTRGVWRTLGEPITWLYGFLRVATAAFFTAALLHTTTANAAFLAIVSVPTSVLVVWLVMSRTPRRAELPGHLIILAGLLLLAASLEGGFRNPALILMLLSELCVVLSTLIAELHPQNQTDDRRQRAALTGAMLLASAGAMLAAVFALGMLSQAFPGLTWLLPNDLAWIADPTVLLDPALWVAAILVGTLLRGPSMFLALMAIHRVKTTNYLAGMAALPLTSMLFEAVAAEAGWLPFVSIITWSTGFGALMILGSLAVSAAHSQRPAPARAHVVGTDQRQPR</sequence>
<feature type="transmembrane region" description="Helical" evidence="1">
    <location>
        <begin position="148"/>
        <end position="167"/>
    </location>
</feature>
<feature type="transmembrane region" description="Helical" evidence="1">
    <location>
        <begin position="93"/>
        <end position="112"/>
    </location>
</feature>
<dbReference type="KEGG" id="poz:I0K15_07870"/>
<dbReference type="EMBL" id="CP064942">
    <property type="protein sequence ID" value="QPH55633.1"/>
    <property type="molecule type" value="Genomic_DNA"/>
</dbReference>
<evidence type="ECO:0000256" key="1">
    <source>
        <dbReference type="SAM" id="Phobius"/>
    </source>
</evidence>
<feature type="transmembrane region" description="Helical" evidence="1">
    <location>
        <begin position="231"/>
        <end position="252"/>
    </location>
</feature>
<evidence type="ECO:0000313" key="3">
    <source>
        <dbReference type="Proteomes" id="UP000594800"/>
    </source>
</evidence>
<evidence type="ECO:0000313" key="2">
    <source>
        <dbReference type="EMBL" id="QPH55633.1"/>
    </source>
</evidence>
<keyword evidence="3" id="KW-1185">Reference proteome</keyword>
<name>A0A7S9LUY7_9RHOB</name>